<gene>
    <name evidence="1" type="ORF">CTM59_10400</name>
</gene>
<dbReference type="AlphaFoldDB" id="A0A2M8TKM5"/>
<accession>A0A2M8TKM5</accession>
<dbReference type="Proteomes" id="UP000231201">
    <property type="component" value="Unassembled WGS sequence"/>
</dbReference>
<organism evidence="1 2">
    <name type="scientific">Prevotella intermedia</name>
    <dbReference type="NCBI Taxonomy" id="28131"/>
    <lineage>
        <taxon>Bacteria</taxon>
        <taxon>Pseudomonadati</taxon>
        <taxon>Bacteroidota</taxon>
        <taxon>Bacteroidia</taxon>
        <taxon>Bacteroidales</taxon>
        <taxon>Prevotellaceae</taxon>
        <taxon>Prevotella</taxon>
    </lineage>
</organism>
<evidence type="ECO:0000313" key="2">
    <source>
        <dbReference type="Proteomes" id="UP000231201"/>
    </source>
</evidence>
<protein>
    <submittedName>
        <fullName evidence="1">Uncharacterized protein</fullName>
    </submittedName>
</protein>
<comment type="caution">
    <text evidence="1">The sequence shown here is derived from an EMBL/GenBank/DDBJ whole genome shotgun (WGS) entry which is preliminary data.</text>
</comment>
<sequence length="110" mass="12993">MVLQYVQQRYDSSPSYHQRNGSVAIRKLQHCYEERNKFHPTPRPHIRSVYRVILQGNHPCFVKIILTKNDNFDLTLQKRRFCDAKQPLLPCKTYAFGTPNNRFCNALIAK</sequence>
<name>A0A2M8TKM5_PREIN</name>
<evidence type="ECO:0000313" key="1">
    <source>
        <dbReference type="EMBL" id="PJI24503.1"/>
    </source>
</evidence>
<dbReference type="EMBL" id="PENH01000002">
    <property type="protein sequence ID" value="PJI24503.1"/>
    <property type="molecule type" value="Genomic_DNA"/>
</dbReference>
<proteinExistence type="predicted"/>
<reference evidence="1 2" key="1">
    <citation type="submission" date="2017-11" db="EMBL/GenBank/DDBJ databases">
        <title>Genome sequencing of Prevotella intermedia KCOM 2833.</title>
        <authorList>
            <person name="Kook J.-K."/>
            <person name="Park S.-N."/>
            <person name="Lim Y.K."/>
        </authorList>
    </citation>
    <scope>NUCLEOTIDE SEQUENCE [LARGE SCALE GENOMIC DNA]</scope>
    <source>
        <strain evidence="1 2">KCOM 2833</strain>
    </source>
</reference>